<name>A0A833M8I0_9FIRM</name>
<sequence length="195" mass="22923">MEGIYRDELITLRRMKDCLEDYSLLTKWLSDPSVAQYYEGKSKLYDMEKVLMKFGPYARGEERVIPCIIEYQNTPIGYIQYYKAHPDEYDESKVVDMTKYKNTHGADIIIGETQFWNKGIGTNVIQMMIRFLFENENADIIFIDPQTWNKRAIRCYEKSGFNPLMVAKNRELLDDIPKDSLIMAITAKDQPLYLL</sequence>
<organism evidence="3 4">
    <name type="scientific">Alkaliphilus serpentinus</name>
    <dbReference type="NCBI Taxonomy" id="1482731"/>
    <lineage>
        <taxon>Bacteria</taxon>
        <taxon>Bacillati</taxon>
        <taxon>Bacillota</taxon>
        <taxon>Clostridia</taxon>
        <taxon>Peptostreptococcales</taxon>
        <taxon>Natronincolaceae</taxon>
        <taxon>Alkaliphilus</taxon>
    </lineage>
</organism>
<dbReference type="SUPFAM" id="SSF55729">
    <property type="entry name" value="Acyl-CoA N-acyltransferases (Nat)"/>
    <property type="match status" value="1"/>
</dbReference>
<keyword evidence="4" id="KW-1185">Reference proteome</keyword>
<dbReference type="Gene3D" id="3.40.630.30">
    <property type="match status" value="1"/>
</dbReference>
<protein>
    <submittedName>
        <fullName evidence="3">Acetyltransferase</fullName>
    </submittedName>
</protein>
<dbReference type="PROSITE" id="PS51186">
    <property type="entry name" value="GNAT"/>
    <property type="match status" value="1"/>
</dbReference>
<reference evidence="3 4" key="1">
    <citation type="submission" date="2019-10" db="EMBL/GenBank/DDBJ databases">
        <title>Alkaliphilus serpentinus sp. nov. and Alkaliphilus pronyensis sp. nov., two novel anaerobic alkaliphilic species isolated from the serpentinized-hosted hydrothermal field of the Prony Bay (New Caledonia).</title>
        <authorList>
            <person name="Postec A."/>
        </authorList>
    </citation>
    <scope>NUCLEOTIDE SEQUENCE [LARGE SCALE GENOMIC DNA]</scope>
    <source>
        <strain evidence="3 4">LacT</strain>
    </source>
</reference>
<dbReference type="OrthoDB" id="9795206at2"/>
<dbReference type="Proteomes" id="UP000465601">
    <property type="component" value="Unassembled WGS sequence"/>
</dbReference>
<dbReference type="InterPro" id="IPR016181">
    <property type="entry name" value="Acyl_CoA_acyltransferase"/>
</dbReference>
<keyword evidence="3" id="KW-0808">Transferase</keyword>
<proteinExistence type="predicted"/>
<comment type="caution">
    <text evidence="3">The sequence shown here is derived from an EMBL/GenBank/DDBJ whole genome shotgun (WGS) entry which is preliminary data.</text>
</comment>
<dbReference type="RefSeq" id="WP_151867107.1">
    <property type="nucleotide sequence ID" value="NZ_WBZB01000057.1"/>
</dbReference>
<dbReference type="GO" id="GO:0016410">
    <property type="term" value="F:N-acyltransferase activity"/>
    <property type="evidence" value="ECO:0007669"/>
    <property type="project" value="TreeGrafter"/>
</dbReference>
<dbReference type="AlphaFoldDB" id="A0A833M8I0"/>
<dbReference type="Pfam" id="PF13523">
    <property type="entry name" value="Acetyltransf_8"/>
    <property type="match status" value="1"/>
</dbReference>
<dbReference type="EMBL" id="WBZB01000057">
    <property type="protein sequence ID" value="KAB3525747.1"/>
    <property type="molecule type" value="Genomic_DNA"/>
</dbReference>
<feature type="domain" description="N-acetyltransferase" evidence="2">
    <location>
        <begin position="10"/>
        <end position="188"/>
    </location>
</feature>
<evidence type="ECO:0000256" key="1">
    <source>
        <dbReference type="ARBA" id="ARBA00023251"/>
    </source>
</evidence>
<dbReference type="GO" id="GO:0046677">
    <property type="term" value="P:response to antibiotic"/>
    <property type="evidence" value="ECO:0007669"/>
    <property type="project" value="UniProtKB-KW"/>
</dbReference>
<dbReference type="InterPro" id="IPR000182">
    <property type="entry name" value="GNAT_dom"/>
</dbReference>
<evidence type="ECO:0000313" key="3">
    <source>
        <dbReference type="EMBL" id="KAB3525747.1"/>
    </source>
</evidence>
<dbReference type="PANTHER" id="PTHR31438:SF1">
    <property type="entry name" value="LYSINE N-ACYLTRANSFERASE C17G9.06C-RELATED"/>
    <property type="match status" value="1"/>
</dbReference>
<keyword evidence="1" id="KW-0046">Antibiotic resistance</keyword>
<accession>A0A833M8I0</accession>
<evidence type="ECO:0000313" key="4">
    <source>
        <dbReference type="Proteomes" id="UP000465601"/>
    </source>
</evidence>
<evidence type="ECO:0000259" key="2">
    <source>
        <dbReference type="PROSITE" id="PS51186"/>
    </source>
</evidence>
<gene>
    <name evidence="3" type="ORF">F8153_14690</name>
</gene>
<dbReference type="PANTHER" id="PTHR31438">
    <property type="entry name" value="LYSINE N-ACYLTRANSFERASE C17G9.06C-RELATED"/>
    <property type="match status" value="1"/>
</dbReference>